<protein>
    <submittedName>
        <fullName evidence="1">Uncharacterized protein</fullName>
    </submittedName>
</protein>
<dbReference type="AlphaFoldDB" id="X1T9M8"/>
<comment type="caution">
    <text evidence="1">The sequence shown here is derived from an EMBL/GenBank/DDBJ whole genome shotgun (WGS) entry which is preliminary data.</text>
</comment>
<evidence type="ECO:0000313" key="1">
    <source>
        <dbReference type="EMBL" id="GAJ02033.1"/>
    </source>
</evidence>
<dbReference type="EMBL" id="BARW01020099">
    <property type="protein sequence ID" value="GAJ02033.1"/>
    <property type="molecule type" value="Genomic_DNA"/>
</dbReference>
<proteinExistence type="predicted"/>
<reference evidence="1" key="1">
    <citation type="journal article" date="2014" name="Front. Microbiol.">
        <title>High frequency of phylogenetically diverse reductive dehalogenase-homologous genes in deep subseafloor sedimentary metagenomes.</title>
        <authorList>
            <person name="Kawai M."/>
            <person name="Futagami T."/>
            <person name="Toyoda A."/>
            <person name="Takaki Y."/>
            <person name="Nishi S."/>
            <person name="Hori S."/>
            <person name="Arai W."/>
            <person name="Tsubouchi T."/>
            <person name="Morono Y."/>
            <person name="Uchiyama I."/>
            <person name="Ito T."/>
            <person name="Fujiyama A."/>
            <person name="Inagaki F."/>
            <person name="Takami H."/>
        </authorList>
    </citation>
    <scope>NUCLEOTIDE SEQUENCE</scope>
    <source>
        <strain evidence="1">Expedition CK06-06</strain>
    </source>
</reference>
<accession>X1T9M8</accession>
<name>X1T9M8_9ZZZZ</name>
<gene>
    <name evidence="1" type="ORF">S12H4_34022</name>
</gene>
<sequence>SKIVTQRTLEIAQQIGIAEEEVQQQEQSLILRGTE</sequence>
<organism evidence="1">
    <name type="scientific">marine sediment metagenome</name>
    <dbReference type="NCBI Taxonomy" id="412755"/>
    <lineage>
        <taxon>unclassified sequences</taxon>
        <taxon>metagenomes</taxon>
        <taxon>ecological metagenomes</taxon>
    </lineage>
</organism>
<feature type="non-terminal residue" evidence="1">
    <location>
        <position position="1"/>
    </location>
</feature>